<dbReference type="SUPFAM" id="SSF48452">
    <property type="entry name" value="TPR-like"/>
    <property type="match status" value="1"/>
</dbReference>
<accession>A0A2V4NKZ3</accession>
<dbReference type="EMBL" id="PYBW01000084">
    <property type="protein sequence ID" value="PYC76263.1"/>
    <property type="molecule type" value="Genomic_DNA"/>
</dbReference>
<evidence type="ECO:0000313" key="2">
    <source>
        <dbReference type="EMBL" id="PYC76263.1"/>
    </source>
</evidence>
<dbReference type="SMART" id="SM00028">
    <property type="entry name" value="TPR"/>
    <property type="match status" value="2"/>
</dbReference>
<reference evidence="2 3" key="1">
    <citation type="submission" date="2018-03" db="EMBL/GenBank/DDBJ databases">
        <title>Bioinformatic expansion and discovery of thiopeptide antibiotics.</title>
        <authorList>
            <person name="Schwalen C.J."/>
            <person name="Hudson G.A."/>
            <person name="Mitchell D.A."/>
        </authorList>
    </citation>
    <scope>NUCLEOTIDE SEQUENCE [LARGE SCALE GENOMIC DNA]</scope>
    <source>
        <strain evidence="2 3">ATCC 21389</strain>
    </source>
</reference>
<proteinExistence type="predicted"/>
<organism evidence="2 3">
    <name type="scientific">Streptomyces tateyamensis</name>
    <dbReference type="NCBI Taxonomy" id="565073"/>
    <lineage>
        <taxon>Bacteria</taxon>
        <taxon>Bacillati</taxon>
        <taxon>Actinomycetota</taxon>
        <taxon>Actinomycetes</taxon>
        <taxon>Kitasatosporales</taxon>
        <taxon>Streptomycetaceae</taxon>
        <taxon>Streptomyces</taxon>
    </lineage>
</organism>
<evidence type="ECO:0008006" key="4">
    <source>
        <dbReference type="Google" id="ProtNLM"/>
    </source>
</evidence>
<dbReference type="Gene3D" id="1.25.40.10">
    <property type="entry name" value="Tetratricopeptide repeat domain"/>
    <property type="match status" value="1"/>
</dbReference>
<feature type="region of interest" description="Disordered" evidence="1">
    <location>
        <begin position="114"/>
        <end position="145"/>
    </location>
</feature>
<protein>
    <recommendedName>
        <fullName evidence="4">Tetratricopeptide repeat protein</fullName>
    </recommendedName>
</protein>
<dbReference type="InterPro" id="IPR019734">
    <property type="entry name" value="TPR_rpt"/>
</dbReference>
<evidence type="ECO:0000313" key="3">
    <source>
        <dbReference type="Proteomes" id="UP000248039"/>
    </source>
</evidence>
<dbReference type="Proteomes" id="UP000248039">
    <property type="component" value="Unassembled WGS sequence"/>
</dbReference>
<dbReference type="AlphaFoldDB" id="A0A2V4NKZ3"/>
<evidence type="ECO:0000256" key="1">
    <source>
        <dbReference type="SAM" id="MobiDB-lite"/>
    </source>
</evidence>
<feature type="compositionally biased region" description="Basic and acidic residues" evidence="1">
    <location>
        <begin position="121"/>
        <end position="133"/>
    </location>
</feature>
<keyword evidence="3" id="KW-1185">Reference proteome</keyword>
<gene>
    <name evidence="2" type="ORF">C7C46_22555</name>
</gene>
<sequence>MQHMVDLRPGTPSLARASYAWELRGDVAAATENMKRALDDANTPADRAFTLYHLAQLALDSGDQKTALAHAEEGLRVIPGSAELLEGRAKAEAALGNTDTALADYTSALAKVPQPANRALDPARRNRHARDPGSRAGWGDRAGVPPAAGRAPAWWLRSAGPPCAST</sequence>
<comment type="caution">
    <text evidence="2">The sequence shown here is derived from an EMBL/GenBank/DDBJ whole genome shotgun (WGS) entry which is preliminary data.</text>
</comment>
<dbReference type="InterPro" id="IPR011990">
    <property type="entry name" value="TPR-like_helical_dom_sf"/>
</dbReference>
<name>A0A2V4NKZ3_9ACTN</name>